<dbReference type="PANTHER" id="PTHR33988">
    <property type="entry name" value="ENDORIBONUCLEASE MAZF-RELATED"/>
    <property type="match status" value="1"/>
</dbReference>
<dbReference type="InterPro" id="IPR011067">
    <property type="entry name" value="Plasmid_toxin/cell-grow_inhib"/>
</dbReference>
<dbReference type="Pfam" id="PF02452">
    <property type="entry name" value="PemK_toxin"/>
    <property type="match status" value="1"/>
</dbReference>
<organism evidence="1 2">
    <name type="scientific">Paramixta manurensis</name>
    <dbReference type="NCBI Taxonomy" id="2740817"/>
    <lineage>
        <taxon>Bacteria</taxon>
        <taxon>Pseudomonadati</taxon>
        <taxon>Pseudomonadota</taxon>
        <taxon>Gammaproteobacteria</taxon>
        <taxon>Enterobacterales</taxon>
        <taxon>Erwiniaceae</taxon>
        <taxon>Paramixta</taxon>
    </lineage>
</organism>
<proteinExistence type="predicted"/>
<dbReference type="InterPro" id="IPR003477">
    <property type="entry name" value="PemK-like"/>
</dbReference>
<dbReference type="KEGG" id="pmak:PMPD1_4423"/>
<keyword evidence="1" id="KW-0614">Plasmid</keyword>
<dbReference type="GO" id="GO:0004521">
    <property type="term" value="F:RNA endonuclease activity"/>
    <property type="evidence" value="ECO:0007669"/>
    <property type="project" value="TreeGrafter"/>
</dbReference>
<geneLocation type="plasmid" evidence="2">
    <name>ppd-1</name>
</geneLocation>
<name>A0A6M8UK92_9GAMM</name>
<keyword evidence="2" id="KW-1185">Reference proteome</keyword>
<dbReference type="RefSeq" id="WP_173636378.1">
    <property type="nucleotide sequence ID" value="NZ_CP054213.1"/>
</dbReference>
<sequence>MVSRRVPQKGEIWHVNGDPVEGREFKGPHYYLVISPRELVAALGTAVCIPVTSGGRAARSQAVTVWLDGDSTESGTVTGVALCYQLRSLDLTARRATYSTKVAPHIMDEILSMVVDLIDPR</sequence>
<dbReference type="SUPFAM" id="SSF50118">
    <property type="entry name" value="Cell growth inhibitor/plasmid maintenance toxic component"/>
    <property type="match status" value="1"/>
</dbReference>
<evidence type="ECO:0000313" key="1">
    <source>
        <dbReference type="EMBL" id="QKJ89321.1"/>
    </source>
</evidence>
<gene>
    <name evidence="1" type="ORF">PMPD1_4423</name>
</gene>
<dbReference type="GO" id="GO:0003677">
    <property type="term" value="F:DNA binding"/>
    <property type="evidence" value="ECO:0007669"/>
    <property type="project" value="InterPro"/>
</dbReference>
<dbReference type="Gene3D" id="2.30.30.110">
    <property type="match status" value="1"/>
</dbReference>
<dbReference type="AlphaFoldDB" id="A0A6M8UK92"/>
<accession>A0A6M8UK92</accession>
<dbReference type="GO" id="GO:0016075">
    <property type="term" value="P:rRNA catabolic process"/>
    <property type="evidence" value="ECO:0007669"/>
    <property type="project" value="TreeGrafter"/>
</dbReference>
<protein>
    <submittedName>
        <fullName evidence="1">Type II toxin-antitoxin system PemK/MazF family toxin</fullName>
    </submittedName>
</protein>
<evidence type="ECO:0000313" key="2">
    <source>
        <dbReference type="Proteomes" id="UP000505325"/>
    </source>
</evidence>
<dbReference type="EMBL" id="CP054213">
    <property type="protein sequence ID" value="QKJ89321.1"/>
    <property type="molecule type" value="Genomic_DNA"/>
</dbReference>
<dbReference type="GO" id="GO:0006402">
    <property type="term" value="P:mRNA catabolic process"/>
    <property type="evidence" value="ECO:0007669"/>
    <property type="project" value="TreeGrafter"/>
</dbReference>
<reference evidence="1 2" key="1">
    <citation type="submission" date="2020-06" db="EMBL/GenBank/DDBJ databases">
        <title>Genome sequence of Paramixta manurensis strain PD-1.</title>
        <authorList>
            <person name="Lee C.W."/>
            <person name="Kim J."/>
        </authorList>
    </citation>
    <scope>NUCLEOTIDE SEQUENCE [LARGE SCALE GENOMIC DNA]</scope>
    <source>
        <strain evidence="1 2">PD-1</strain>
        <plasmid evidence="2">ppd-1</plasmid>
    </source>
</reference>
<dbReference type="PANTHER" id="PTHR33988:SF3">
    <property type="entry name" value="ENDORIBONUCLEASE TOXIN CHPB-RELATED"/>
    <property type="match status" value="1"/>
</dbReference>
<dbReference type="Proteomes" id="UP000505325">
    <property type="component" value="Plasmid pPD-1"/>
</dbReference>